<dbReference type="SUPFAM" id="SSF46894">
    <property type="entry name" value="C-terminal effector domain of the bipartite response regulators"/>
    <property type="match status" value="1"/>
</dbReference>
<accession>A0A5B2XKD1</accession>
<keyword evidence="2" id="KW-0597">Phosphoprotein</keyword>
<dbReference type="GO" id="GO:0006355">
    <property type="term" value="P:regulation of DNA-templated transcription"/>
    <property type="evidence" value="ECO:0007669"/>
    <property type="project" value="InterPro"/>
</dbReference>
<gene>
    <name evidence="7" type="ORF">F0L68_09070</name>
</gene>
<dbReference type="Gene3D" id="3.40.50.2300">
    <property type="match status" value="1"/>
</dbReference>
<feature type="modified residue" description="4-aspartylphosphate" evidence="2">
    <location>
        <position position="96"/>
    </location>
</feature>
<dbReference type="AlphaFoldDB" id="A0A5B2XKD1"/>
<keyword evidence="8" id="KW-1185">Reference proteome</keyword>
<dbReference type="InterPro" id="IPR001789">
    <property type="entry name" value="Sig_transdc_resp-reg_receiver"/>
</dbReference>
<dbReference type="InterPro" id="IPR016032">
    <property type="entry name" value="Sig_transdc_resp-reg_C-effctor"/>
</dbReference>
<evidence type="ECO:0000256" key="2">
    <source>
        <dbReference type="PROSITE-ProRule" id="PRU00169"/>
    </source>
</evidence>
<name>A0A5B2XKD1_9PSEU</name>
<reference evidence="7 8" key="2">
    <citation type="submission" date="2019-09" db="EMBL/GenBank/DDBJ databases">
        <authorList>
            <person name="Jin C."/>
        </authorList>
    </citation>
    <scope>NUCLEOTIDE SEQUENCE [LARGE SCALE GENOMIC DNA]</scope>
    <source>
        <strain evidence="7 8">AN110305</strain>
    </source>
</reference>
<dbReference type="Pfam" id="PF00072">
    <property type="entry name" value="Response_reg"/>
    <property type="match status" value="1"/>
</dbReference>
<evidence type="ECO:0000256" key="4">
    <source>
        <dbReference type="SAM" id="MobiDB-lite"/>
    </source>
</evidence>
<dbReference type="Gene3D" id="1.10.10.10">
    <property type="entry name" value="Winged helix-like DNA-binding domain superfamily/Winged helix DNA-binding domain"/>
    <property type="match status" value="1"/>
</dbReference>
<evidence type="ECO:0000256" key="1">
    <source>
        <dbReference type="ARBA" id="ARBA00023125"/>
    </source>
</evidence>
<dbReference type="OrthoDB" id="5177151at2"/>
<proteinExistence type="predicted"/>
<feature type="domain" description="OmpR/PhoB-type" evidence="6">
    <location>
        <begin position="167"/>
        <end position="263"/>
    </location>
</feature>
<dbReference type="Gene3D" id="6.10.250.690">
    <property type="match status" value="1"/>
</dbReference>
<dbReference type="EMBL" id="VUOB01000014">
    <property type="protein sequence ID" value="KAA2263813.1"/>
    <property type="molecule type" value="Genomic_DNA"/>
</dbReference>
<dbReference type="Proteomes" id="UP000323454">
    <property type="component" value="Unassembled WGS sequence"/>
</dbReference>
<dbReference type="PANTHER" id="PTHR48111">
    <property type="entry name" value="REGULATOR OF RPOS"/>
    <property type="match status" value="1"/>
</dbReference>
<feature type="DNA-binding region" description="OmpR/PhoB-type" evidence="3">
    <location>
        <begin position="167"/>
        <end position="263"/>
    </location>
</feature>
<dbReference type="SUPFAM" id="SSF52172">
    <property type="entry name" value="CheY-like"/>
    <property type="match status" value="1"/>
</dbReference>
<feature type="compositionally biased region" description="Basic residues" evidence="4">
    <location>
        <begin position="1"/>
        <end position="10"/>
    </location>
</feature>
<evidence type="ECO:0000256" key="3">
    <source>
        <dbReference type="PROSITE-ProRule" id="PRU01091"/>
    </source>
</evidence>
<dbReference type="GO" id="GO:0000156">
    <property type="term" value="F:phosphorelay response regulator activity"/>
    <property type="evidence" value="ECO:0007669"/>
    <property type="project" value="TreeGrafter"/>
</dbReference>
<evidence type="ECO:0000259" key="6">
    <source>
        <dbReference type="PROSITE" id="PS51755"/>
    </source>
</evidence>
<evidence type="ECO:0000259" key="5">
    <source>
        <dbReference type="PROSITE" id="PS50110"/>
    </source>
</evidence>
<feature type="domain" description="Response regulatory" evidence="5">
    <location>
        <begin position="47"/>
        <end position="160"/>
    </location>
</feature>
<dbReference type="GO" id="GO:0000976">
    <property type="term" value="F:transcription cis-regulatory region binding"/>
    <property type="evidence" value="ECO:0007669"/>
    <property type="project" value="TreeGrafter"/>
</dbReference>
<dbReference type="InterPro" id="IPR001867">
    <property type="entry name" value="OmpR/PhoB-type_DNA-bd"/>
</dbReference>
<sequence length="266" mass="29239">MDSRRRRQALSRRYPPRSAERCLKATARGRRSRPRWPQNGGVSTAARVLVIEDAEAIGAAVHAALRDAGYQVLLRPDGRELEADIARFRPDLVVLDVMLPGRDGFALLEVVRRSSGAGVLMLTARDGVSDRLRGLDGGADDYLVKPFVLAELVARVTAVLRRLGRTPSTVQIGDLVVDADSGVVVRGQAQIDLTATELRLLRYLAAQRGRVVGKTQILTAVWGYEDYDPNLVEVHVSALRRKLEEHGPRLLHTVRGLGYVLRAGES</sequence>
<dbReference type="InterPro" id="IPR036388">
    <property type="entry name" value="WH-like_DNA-bd_sf"/>
</dbReference>
<dbReference type="PROSITE" id="PS50110">
    <property type="entry name" value="RESPONSE_REGULATORY"/>
    <property type="match status" value="1"/>
</dbReference>
<dbReference type="InterPro" id="IPR011006">
    <property type="entry name" value="CheY-like_superfamily"/>
</dbReference>
<dbReference type="PANTHER" id="PTHR48111:SF28">
    <property type="entry name" value="TRANSCRIPTIONAL REGULATORY PROTEIN TCRX-RELATED"/>
    <property type="match status" value="1"/>
</dbReference>
<evidence type="ECO:0000313" key="7">
    <source>
        <dbReference type="EMBL" id="KAA2263813.1"/>
    </source>
</evidence>
<protein>
    <submittedName>
        <fullName evidence="7">Response regulator transcription factor</fullName>
    </submittedName>
</protein>
<organism evidence="7 8">
    <name type="scientific">Solihabitans fulvus</name>
    <dbReference type="NCBI Taxonomy" id="1892852"/>
    <lineage>
        <taxon>Bacteria</taxon>
        <taxon>Bacillati</taxon>
        <taxon>Actinomycetota</taxon>
        <taxon>Actinomycetes</taxon>
        <taxon>Pseudonocardiales</taxon>
        <taxon>Pseudonocardiaceae</taxon>
        <taxon>Solihabitans</taxon>
    </lineage>
</organism>
<dbReference type="Pfam" id="PF00486">
    <property type="entry name" value="Trans_reg_C"/>
    <property type="match status" value="1"/>
</dbReference>
<dbReference type="GO" id="GO:0032993">
    <property type="term" value="C:protein-DNA complex"/>
    <property type="evidence" value="ECO:0007669"/>
    <property type="project" value="TreeGrafter"/>
</dbReference>
<reference evidence="7 8" key="1">
    <citation type="submission" date="2019-09" db="EMBL/GenBank/DDBJ databases">
        <title>Goodfellowia gen. nov., a new genus of the Pseudonocardineae related to Actinoalloteichus, containing Goodfellowia coeruleoviolacea gen. nov., comb. nov. gen. nov., comb. nov.</title>
        <authorList>
            <person name="Labeda D."/>
        </authorList>
    </citation>
    <scope>NUCLEOTIDE SEQUENCE [LARGE SCALE GENOMIC DNA]</scope>
    <source>
        <strain evidence="7 8">AN110305</strain>
    </source>
</reference>
<evidence type="ECO:0000313" key="8">
    <source>
        <dbReference type="Proteomes" id="UP000323454"/>
    </source>
</evidence>
<keyword evidence="1 3" id="KW-0238">DNA-binding</keyword>
<dbReference type="SMART" id="SM00448">
    <property type="entry name" value="REC"/>
    <property type="match status" value="1"/>
</dbReference>
<dbReference type="CDD" id="cd00383">
    <property type="entry name" value="trans_reg_C"/>
    <property type="match status" value="1"/>
</dbReference>
<dbReference type="GO" id="GO:0005829">
    <property type="term" value="C:cytosol"/>
    <property type="evidence" value="ECO:0007669"/>
    <property type="project" value="TreeGrafter"/>
</dbReference>
<dbReference type="PROSITE" id="PS51755">
    <property type="entry name" value="OMPR_PHOB"/>
    <property type="match status" value="1"/>
</dbReference>
<feature type="region of interest" description="Disordered" evidence="4">
    <location>
        <begin position="1"/>
        <end position="21"/>
    </location>
</feature>
<comment type="caution">
    <text evidence="7">The sequence shown here is derived from an EMBL/GenBank/DDBJ whole genome shotgun (WGS) entry which is preliminary data.</text>
</comment>
<dbReference type="SMART" id="SM00862">
    <property type="entry name" value="Trans_reg_C"/>
    <property type="match status" value="1"/>
</dbReference>
<dbReference type="InterPro" id="IPR039420">
    <property type="entry name" value="WalR-like"/>
</dbReference>